<dbReference type="KEGG" id="pms:KNP414_03567"/>
<name>F8FDE1_PAEMK</name>
<dbReference type="HOGENOM" id="CLU_3313831_0_0_9"/>
<dbReference type="AlphaFoldDB" id="F8FDE1"/>
<evidence type="ECO:0000313" key="2">
    <source>
        <dbReference type="Proteomes" id="UP000006620"/>
    </source>
</evidence>
<evidence type="ECO:0000313" key="1">
    <source>
        <dbReference type="EMBL" id="AEI42111.1"/>
    </source>
</evidence>
<reference evidence="1 2" key="2">
    <citation type="journal article" date="2013" name="Genome Announc.">
        <title>Genome Sequence of Growth-Improving Paenibacillus mucilaginosus Strain KNP414.</title>
        <authorList>
            <person name="Lu J.J."/>
            <person name="Wang J.F."/>
            <person name="Hu X.F."/>
        </authorList>
    </citation>
    <scope>NUCLEOTIDE SEQUENCE [LARGE SCALE GENOMIC DNA]</scope>
    <source>
        <strain evidence="1 2">KNP414</strain>
    </source>
</reference>
<proteinExistence type="predicted"/>
<organism evidence="1 2">
    <name type="scientific">Paenibacillus mucilaginosus (strain KNP414)</name>
    <dbReference type="NCBI Taxonomy" id="1036673"/>
    <lineage>
        <taxon>Bacteria</taxon>
        <taxon>Bacillati</taxon>
        <taxon>Bacillota</taxon>
        <taxon>Bacilli</taxon>
        <taxon>Bacillales</taxon>
        <taxon>Paenibacillaceae</taxon>
        <taxon>Paenibacillus</taxon>
    </lineage>
</organism>
<gene>
    <name evidence="1" type="ordered locus">KNP414_03567</name>
</gene>
<accession>F8FDE1</accession>
<dbReference type="EMBL" id="CP002869">
    <property type="protein sequence ID" value="AEI42111.1"/>
    <property type="molecule type" value="Genomic_DNA"/>
</dbReference>
<reference evidence="2" key="1">
    <citation type="submission" date="2011-06" db="EMBL/GenBank/DDBJ databases">
        <title>Complete genome sequence of Paenibacillus mucilaginosus KNP414.</title>
        <authorList>
            <person name="Wang J."/>
            <person name="Hu S."/>
            <person name="Hu X."/>
            <person name="Zhang B."/>
            <person name="Dong D."/>
            <person name="Zhang S."/>
            <person name="Zhao K."/>
            <person name="Wu D."/>
        </authorList>
    </citation>
    <scope>NUCLEOTIDE SEQUENCE [LARGE SCALE GENOMIC DNA]</scope>
    <source>
        <strain evidence="2">KNP414</strain>
    </source>
</reference>
<protein>
    <submittedName>
        <fullName evidence="1">Uncharacterized protein</fullName>
    </submittedName>
</protein>
<dbReference type="Proteomes" id="UP000006620">
    <property type="component" value="Chromosome"/>
</dbReference>
<sequence>MAKGICSFVVYFLIHWIHRRKQTKTKGDHAICGKSSNTN</sequence>